<gene>
    <name evidence="2" type="ORF">HNQ88_003519</name>
</gene>
<keyword evidence="1" id="KW-0472">Membrane</keyword>
<evidence type="ECO:0000313" key="3">
    <source>
        <dbReference type="Proteomes" id="UP001185092"/>
    </source>
</evidence>
<feature type="transmembrane region" description="Helical" evidence="1">
    <location>
        <begin position="50"/>
        <end position="69"/>
    </location>
</feature>
<keyword evidence="1" id="KW-0812">Transmembrane</keyword>
<dbReference type="Proteomes" id="UP001185092">
    <property type="component" value="Unassembled WGS sequence"/>
</dbReference>
<sequence>MKSLKHTTSYYFKINIFYQLFKLFSFVFFLGTIALFFCKLNFKIFQRLDILLPSLFFIPFVTYMAALFLTQLKNGCLFIKTTSGHIKIFQPFKLKVRKYKWDELDGYAMGKVRNLNSGKEIKLCVLFINDKPMYEIGSRDYWRYEEILKIMKTNSKYLGKCYIEPNTLLGKRIRKDY</sequence>
<keyword evidence="3" id="KW-1185">Reference proteome</keyword>
<comment type="caution">
    <text evidence="2">The sequence shown here is derived from an EMBL/GenBank/DDBJ whole genome shotgun (WGS) entry which is preliminary data.</text>
</comment>
<organism evidence="2 3">
    <name type="scientific">Aureibacter tunicatorum</name>
    <dbReference type="NCBI Taxonomy" id="866807"/>
    <lineage>
        <taxon>Bacteria</taxon>
        <taxon>Pseudomonadati</taxon>
        <taxon>Bacteroidota</taxon>
        <taxon>Cytophagia</taxon>
        <taxon>Cytophagales</taxon>
        <taxon>Persicobacteraceae</taxon>
        <taxon>Aureibacter</taxon>
    </lineage>
</organism>
<evidence type="ECO:0000313" key="2">
    <source>
        <dbReference type="EMBL" id="MDR6240453.1"/>
    </source>
</evidence>
<proteinExistence type="predicted"/>
<dbReference type="AlphaFoldDB" id="A0AAE3XPT1"/>
<accession>A0AAE3XPT1</accession>
<name>A0AAE3XPT1_9BACT</name>
<evidence type="ECO:0000256" key="1">
    <source>
        <dbReference type="SAM" id="Phobius"/>
    </source>
</evidence>
<protein>
    <submittedName>
        <fullName evidence="2">Uncharacterized protein</fullName>
    </submittedName>
</protein>
<reference evidence="2" key="1">
    <citation type="submission" date="2023-07" db="EMBL/GenBank/DDBJ databases">
        <title>Genomic Encyclopedia of Type Strains, Phase IV (KMG-IV): sequencing the most valuable type-strain genomes for metagenomic binning, comparative biology and taxonomic classification.</title>
        <authorList>
            <person name="Goeker M."/>
        </authorList>
    </citation>
    <scope>NUCLEOTIDE SEQUENCE</scope>
    <source>
        <strain evidence="2">DSM 26174</strain>
    </source>
</reference>
<feature type="transmembrane region" description="Helical" evidence="1">
    <location>
        <begin position="20"/>
        <end position="38"/>
    </location>
</feature>
<dbReference type="EMBL" id="JAVDQD010000004">
    <property type="protein sequence ID" value="MDR6240453.1"/>
    <property type="molecule type" value="Genomic_DNA"/>
</dbReference>
<keyword evidence="1" id="KW-1133">Transmembrane helix</keyword>